<sequence length="181" mass="19666">MESLSHNKRVHSDSDDHLFNSPEAKRIRHELLDSPEDSDSYTLSQDLDSFIKSFEDEISPPLETVELSSDSAESRPGLEFLLEASDDELGLPPTESEKIPSLTQSGEPGLFSWLDDQVPNYDPFGNGFGYADGDVNGDGNRDFNGNFNGEYVGLDGLFDCTDVGFGGSDLAAGIVAGPVRR</sequence>
<dbReference type="PANTHER" id="PTHR34539:SF19">
    <property type="entry name" value="T6J4.11 PROTEIN"/>
    <property type="match status" value="1"/>
</dbReference>
<accession>A0AAP0D1V3</accession>
<dbReference type="EMBL" id="JBCNJP010000017">
    <property type="protein sequence ID" value="KAK9064625.1"/>
    <property type="molecule type" value="Genomic_DNA"/>
</dbReference>
<evidence type="ECO:0000313" key="2">
    <source>
        <dbReference type="EMBL" id="KAK9064625.1"/>
    </source>
</evidence>
<dbReference type="PANTHER" id="PTHR34539">
    <property type="entry name" value="T6J4.11 PROTEIN"/>
    <property type="match status" value="1"/>
</dbReference>
<reference evidence="2 3" key="1">
    <citation type="submission" date="2024-04" db="EMBL/GenBank/DDBJ databases">
        <title>The reference genome of an endangered Asteraceae, Deinandra increscens subsp. villosa, native to the Central Coast of California.</title>
        <authorList>
            <person name="Guilliams M."/>
            <person name="Hasenstab-Lehman K."/>
            <person name="Meyer R."/>
            <person name="Mcevoy S."/>
        </authorList>
    </citation>
    <scope>NUCLEOTIDE SEQUENCE [LARGE SCALE GENOMIC DNA]</scope>
    <source>
        <tissue evidence="2">Leaf</tissue>
    </source>
</reference>
<name>A0AAP0D1V3_9ASTR</name>
<evidence type="ECO:0000256" key="1">
    <source>
        <dbReference type="SAM" id="MobiDB-lite"/>
    </source>
</evidence>
<feature type="region of interest" description="Disordered" evidence="1">
    <location>
        <begin position="1"/>
        <end position="44"/>
    </location>
</feature>
<organism evidence="2 3">
    <name type="scientific">Deinandra increscens subsp. villosa</name>
    <dbReference type="NCBI Taxonomy" id="3103831"/>
    <lineage>
        <taxon>Eukaryota</taxon>
        <taxon>Viridiplantae</taxon>
        <taxon>Streptophyta</taxon>
        <taxon>Embryophyta</taxon>
        <taxon>Tracheophyta</taxon>
        <taxon>Spermatophyta</taxon>
        <taxon>Magnoliopsida</taxon>
        <taxon>eudicotyledons</taxon>
        <taxon>Gunneridae</taxon>
        <taxon>Pentapetalae</taxon>
        <taxon>asterids</taxon>
        <taxon>campanulids</taxon>
        <taxon>Asterales</taxon>
        <taxon>Asteraceae</taxon>
        <taxon>Asteroideae</taxon>
        <taxon>Heliantheae alliance</taxon>
        <taxon>Madieae</taxon>
        <taxon>Madiinae</taxon>
        <taxon>Deinandra</taxon>
    </lineage>
</organism>
<proteinExistence type="predicted"/>
<dbReference type="Proteomes" id="UP001408789">
    <property type="component" value="Unassembled WGS sequence"/>
</dbReference>
<dbReference type="AlphaFoldDB" id="A0AAP0D1V3"/>
<gene>
    <name evidence="2" type="ORF">SSX86_016007</name>
</gene>
<comment type="caution">
    <text evidence="2">The sequence shown here is derived from an EMBL/GenBank/DDBJ whole genome shotgun (WGS) entry which is preliminary data.</text>
</comment>
<protein>
    <submittedName>
        <fullName evidence="2">Uncharacterized protein</fullName>
    </submittedName>
</protein>
<keyword evidence="3" id="KW-1185">Reference proteome</keyword>
<feature type="region of interest" description="Disordered" evidence="1">
    <location>
        <begin position="87"/>
        <end position="106"/>
    </location>
</feature>
<evidence type="ECO:0000313" key="3">
    <source>
        <dbReference type="Proteomes" id="UP001408789"/>
    </source>
</evidence>
<feature type="compositionally biased region" description="Basic and acidic residues" evidence="1">
    <location>
        <begin position="10"/>
        <end position="32"/>
    </location>
</feature>